<evidence type="ECO:0000256" key="1">
    <source>
        <dbReference type="SAM" id="Coils"/>
    </source>
</evidence>
<dbReference type="PANTHER" id="PTHR22878">
    <property type="entry name" value="DYNEIN HEAVY CHAIN 6, AXONEMAL-LIKE-RELATED"/>
    <property type="match status" value="1"/>
</dbReference>
<dbReference type="InterPro" id="IPR027417">
    <property type="entry name" value="P-loop_NTPase"/>
</dbReference>
<dbReference type="GO" id="GO:0008569">
    <property type="term" value="F:minus-end-directed microtubule motor activity"/>
    <property type="evidence" value="ECO:0007669"/>
    <property type="project" value="InterPro"/>
</dbReference>
<reference evidence="6" key="1">
    <citation type="submission" date="2013-10" db="EMBL/GenBank/DDBJ databases">
        <title>Genomic analysis of the causative agents of coccidiosis in chickens.</title>
        <authorList>
            <person name="Reid A.J."/>
            <person name="Blake D."/>
            <person name="Billington K."/>
            <person name="Browne H."/>
            <person name="Dunn M."/>
            <person name="Hung S."/>
            <person name="Kawahara F."/>
            <person name="Miranda-Saavedra D."/>
            <person name="Mourier T."/>
            <person name="Nagra H."/>
            <person name="Otto T.D."/>
            <person name="Rawlings N."/>
            <person name="Sanchez A."/>
            <person name="Sanders M."/>
            <person name="Subramaniam C."/>
            <person name="Tay Y."/>
            <person name="Dear P."/>
            <person name="Doerig C."/>
            <person name="Gruber A."/>
            <person name="Parkinson J."/>
            <person name="Shirley M."/>
            <person name="Wan K.L."/>
            <person name="Berriman M."/>
            <person name="Tomley F."/>
            <person name="Pain A."/>
        </authorList>
    </citation>
    <scope>NUCLEOTIDE SEQUENCE [LARGE SCALE GENOMIC DNA]</scope>
    <source>
        <strain evidence="6">Houghton</strain>
    </source>
</reference>
<dbReference type="Gene3D" id="6.10.140.1060">
    <property type="match status" value="1"/>
</dbReference>
<feature type="domain" description="Dynein heavy chain ATP-binding dynein motor region" evidence="3">
    <location>
        <begin position="1"/>
        <end position="103"/>
    </location>
</feature>
<reference evidence="6" key="2">
    <citation type="submission" date="2013-10" db="EMBL/GenBank/DDBJ databases">
        <authorList>
            <person name="Aslett M."/>
        </authorList>
    </citation>
    <scope>NUCLEOTIDE SEQUENCE [LARGE SCALE GENOMIC DNA]</scope>
    <source>
        <strain evidence="6">Houghton</strain>
    </source>
</reference>
<evidence type="ECO:0000259" key="2">
    <source>
        <dbReference type="Pfam" id="PF03028"/>
    </source>
</evidence>
<dbReference type="Gene3D" id="1.10.8.720">
    <property type="entry name" value="Region D6 of dynein motor"/>
    <property type="match status" value="1"/>
</dbReference>
<evidence type="ECO:0000259" key="5">
    <source>
        <dbReference type="Pfam" id="PF18199"/>
    </source>
</evidence>
<dbReference type="RefSeq" id="XP_013354096.1">
    <property type="nucleotide sequence ID" value="XM_013498642.1"/>
</dbReference>
<dbReference type="Pfam" id="PF12781">
    <property type="entry name" value="AAA_9"/>
    <property type="match status" value="1"/>
</dbReference>
<dbReference type="InterPro" id="IPR004273">
    <property type="entry name" value="Dynein_heavy_D6_P-loop"/>
</dbReference>
<dbReference type="VEuPathDB" id="ToxoDB:EMH_0009380"/>
<dbReference type="AlphaFoldDB" id="U6K3H7"/>
<keyword evidence="1" id="KW-0175">Coiled coil</keyword>
<dbReference type="EMBL" id="HG683359">
    <property type="protein sequence ID" value="CDJ31531.1"/>
    <property type="molecule type" value="Genomic_DNA"/>
</dbReference>
<sequence length="832" mass="92797">MVLATKLYPSELAPELHNQLSVINFRVTPASLEEQLLNQIILHEAPYLEEQRSVLVVNIAKDLELKAAIQEKILSLLANAEGDILADDTFLDILNDSRLTYEAIERRMEEASATSDRLEETRKLYKPLSHRGSLLYLALRNMSNLHPFYLWSLEAFKARLQLTLSSCQDTGDTRGETLRDSLTWEVYCNTCRGLLEPHRLVLAFMIATALDAEAENVPPKMLEFLLRGATDENADPVNVSQHAVLVWSNIVYLDASVGGCFRGFAQAVADERGEWRNVIESGEQLPPKLPQIGGVDLGGFASLVAVKAIRGSELHSGCRAYVESVLGTRFTCPPQLELSKALDESTPLTPLIFILSPGSDPIGSIKLLSARVSLPEDQLHFLSLGQGQIKAAEKVLQEASDLENRGAEDIAECPNYKRWLFSLALFHSIISERRKFGALGWNKAYEWTVFDFRVSQQSLFEAASGDEENLSWDRILFLTADIHYGGRVTDQMDQRLLTSLLKRCFAATELDSPAADPVLKGYVLPSDYSYEDITEFAMCLPVDAAPEILGLDSGAAVVYKEMQSSRLLDYLVSAHREMQTHARGNKEESLMGMISDLLSKVPEDIPHETASREVFQLHENSQTGLCELTPLSNFLKGELCSYNALLAFIRMSLTQLIEALRGWSVMTEDLDNLSKDLYFQKVPAAWISVSYPSKLSLGAWLHDLGTRISSARHWAQNGPPEVFNIATFYHPQSFFKAALRVVARALKEPPSSLSLSAEFADLENETENETGPQYPADVGISITGVFLQGAAWSAEDRLLRDANPREMCQQMPPIRLVPQLSHVKEEKRYKLA</sequence>
<evidence type="ECO:0000259" key="4">
    <source>
        <dbReference type="Pfam" id="PF18198"/>
    </source>
</evidence>
<dbReference type="InterPro" id="IPR035706">
    <property type="entry name" value="AAA_9"/>
</dbReference>
<protein>
    <submittedName>
        <fullName evidence="6">Uncharacterized protein</fullName>
    </submittedName>
</protein>
<dbReference type="InterPro" id="IPR041658">
    <property type="entry name" value="AAA_lid_11"/>
</dbReference>
<feature type="domain" description="Dynein heavy chain C-terminal" evidence="5">
    <location>
        <begin position="563"/>
        <end position="829"/>
    </location>
</feature>
<dbReference type="PANTHER" id="PTHR22878:SF68">
    <property type="entry name" value="DYNEIN HEAVY CHAIN 6, AXONEMAL-LIKE"/>
    <property type="match status" value="1"/>
</dbReference>
<organism evidence="6 7">
    <name type="scientific">Eimeria mitis</name>
    <dbReference type="NCBI Taxonomy" id="44415"/>
    <lineage>
        <taxon>Eukaryota</taxon>
        <taxon>Sar</taxon>
        <taxon>Alveolata</taxon>
        <taxon>Apicomplexa</taxon>
        <taxon>Conoidasida</taxon>
        <taxon>Coccidia</taxon>
        <taxon>Eucoccidiorida</taxon>
        <taxon>Eimeriorina</taxon>
        <taxon>Eimeriidae</taxon>
        <taxon>Eimeria</taxon>
    </lineage>
</organism>
<dbReference type="InterPro" id="IPR043160">
    <property type="entry name" value="Dynein_C_barrel"/>
</dbReference>
<dbReference type="OrthoDB" id="537704at2759"/>
<keyword evidence="7" id="KW-1185">Reference proteome</keyword>
<dbReference type="GO" id="GO:0007018">
    <property type="term" value="P:microtubule-based movement"/>
    <property type="evidence" value="ECO:0007669"/>
    <property type="project" value="InterPro"/>
</dbReference>
<dbReference type="InterPro" id="IPR026983">
    <property type="entry name" value="DHC"/>
</dbReference>
<dbReference type="Proteomes" id="UP000030744">
    <property type="component" value="Unassembled WGS sequence"/>
</dbReference>
<dbReference type="GO" id="GO:0030286">
    <property type="term" value="C:dynein complex"/>
    <property type="evidence" value="ECO:0007669"/>
    <property type="project" value="InterPro"/>
</dbReference>
<feature type="domain" description="Dynein heavy chain region D6 P-loop" evidence="2">
    <location>
        <begin position="347"/>
        <end position="400"/>
    </location>
</feature>
<dbReference type="GO" id="GO:0051959">
    <property type="term" value="F:dynein light intermediate chain binding"/>
    <property type="evidence" value="ECO:0007669"/>
    <property type="project" value="InterPro"/>
</dbReference>
<proteinExistence type="predicted"/>
<evidence type="ECO:0000259" key="3">
    <source>
        <dbReference type="Pfam" id="PF12781"/>
    </source>
</evidence>
<evidence type="ECO:0000313" key="7">
    <source>
        <dbReference type="Proteomes" id="UP000030744"/>
    </source>
</evidence>
<dbReference type="Pfam" id="PF18199">
    <property type="entry name" value="Dynein_C"/>
    <property type="match status" value="1"/>
</dbReference>
<feature type="coiled-coil region" evidence="1">
    <location>
        <begin position="94"/>
        <end position="121"/>
    </location>
</feature>
<dbReference type="Gene3D" id="1.20.1270.280">
    <property type="match status" value="1"/>
</dbReference>
<evidence type="ECO:0000313" key="6">
    <source>
        <dbReference type="EMBL" id="CDJ31531.1"/>
    </source>
</evidence>
<dbReference type="GeneID" id="25375925"/>
<dbReference type="Gene3D" id="3.10.490.20">
    <property type="match status" value="1"/>
</dbReference>
<dbReference type="GO" id="GO:0045505">
    <property type="term" value="F:dynein intermediate chain binding"/>
    <property type="evidence" value="ECO:0007669"/>
    <property type="project" value="InterPro"/>
</dbReference>
<name>U6K3H7_9EIME</name>
<dbReference type="Pfam" id="PF03028">
    <property type="entry name" value="Dynein_heavy"/>
    <property type="match status" value="1"/>
</dbReference>
<dbReference type="Gene3D" id="1.10.8.1220">
    <property type="match status" value="1"/>
</dbReference>
<feature type="domain" description="Dynein heavy chain AAA lid" evidence="4">
    <location>
        <begin position="417"/>
        <end position="553"/>
    </location>
</feature>
<dbReference type="Gene3D" id="3.40.50.300">
    <property type="entry name" value="P-loop containing nucleotide triphosphate hydrolases"/>
    <property type="match status" value="2"/>
</dbReference>
<dbReference type="InterPro" id="IPR042219">
    <property type="entry name" value="AAA_lid_11_sf"/>
</dbReference>
<dbReference type="InterPro" id="IPR041228">
    <property type="entry name" value="Dynein_C"/>
</dbReference>
<dbReference type="Pfam" id="PF18198">
    <property type="entry name" value="AAA_lid_11"/>
    <property type="match status" value="1"/>
</dbReference>
<gene>
    <name evidence="6" type="ORF">EMH_0009380</name>
</gene>
<accession>U6K3H7</accession>